<dbReference type="CDD" id="cd04301">
    <property type="entry name" value="NAT_SF"/>
    <property type="match status" value="1"/>
</dbReference>
<reference evidence="3" key="1">
    <citation type="journal article" date="2020" name="Stud. Mycol.">
        <title>101 Dothideomycetes genomes: a test case for predicting lifestyles and emergence of pathogens.</title>
        <authorList>
            <person name="Haridas S."/>
            <person name="Albert R."/>
            <person name="Binder M."/>
            <person name="Bloem J."/>
            <person name="Labutti K."/>
            <person name="Salamov A."/>
            <person name="Andreopoulos B."/>
            <person name="Baker S."/>
            <person name="Barry K."/>
            <person name="Bills G."/>
            <person name="Bluhm B."/>
            <person name="Cannon C."/>
            <person name="Castanera R."/>
            <person name="Culley D."/>
            <person name="Daum C."/>
            <person name="Ezra D."/>
            <person name="Gonzalez J."/>
            <person name="Henrissat B."/>
            <person name="Kuo A."/>
            <person name="Liang C."/>
            <person name="Lipzen A."/>
            <person name="Lutzoni F."/>
            <person name="Magnuson J."/>
            <person name="Mondo S."/>
            <person name="Nolan M."/>
            <person name="Ohm R."/>
            <person name="Pangilinan J."/>
            <person name="Park H.-J."/>
            <person name="Ramirez L."/>
            <person name="Alfaro M."/>
            <person name="Sun H."/>
            <person name="Tritt A."/>
            <person name="Yoshinaga Y."/>
            <person name="Zwiers L.-H."/>
            <person name="Turgeon B."/>
            <person name="Goodwin S."/>
            <person name="Spatafora J."/>
            <person name="Crous P."/>
            <person name="Grigoriev I."/>
        </authorList>
    </citation>
    <scope>NUCLEOTIDE SEQUENCE</scope>
    <source>
        <strain evidence="3">CBS 119925</strain>
    </source>
</reference>
<accession>A0A6A6V0E9</accession>
<proteinExistence type="predicted"/>
<dbReference type="EMBL" id="MU006605">
    <property type="protein sequence ID" value="KAF2742667.1"/>
    <property type="molecule type" value="Genomic_DNA"/>
</dbReference>
<evidence type="ECO:0000313" key="3">
    <source>
        <dbReference type="EMBL" id="KAF2742667.1"/>
    </source>
</evidence>
<feature type="domain" description="N-acetyltransferase" evidence="2">
    <location>
        <begin position="98"/>
        <end position="246"/>
    </location>
</feature>
<dbReference type="Proteomes" id="UP000799440">
    <property type="component" value="Unassembled WGS sequence"/>
</dbReference>
<gene>
    <name evidence="3" type="ORF">M011DRAFT_529655</name>
</gene>
<evidence type="ECO:0000313" key="4">
    <source>
        <dbReference type="Proteomes" id="UP000799440"/>
    </source>
</evidence>
<dbReference type="InterPro" id="IPR050276">
    <property type="entry name" value="MshD_Acetyltransferase"/>
</dbReference>
<feature type="region of interest" description="Disordered" evidence="1">
    <location>
        <begin position="1"/>
        <end position="29"/>
    </location>
</feature>
<dbReference type="PANTHER" id="PTHR43617">
    <property type="entry name" value="L-AMINO ACID N-ACETYLTRANSFERASE"/>
    <property type="match status" value="1"/>
</dbReference>
<dbReference type="Pfam" id="PF00583">
    <property type="entry name" value="Acetyltransf_1"/>
    <property type="match status" value="1"/>
</dbReference>
<protein>
    <submittedName>
        <fullName evidence="3">Acyl-CoA N-acyltransferase</fullName>
    </submittedName>
</protein>
<dbReference type="InterPro" id="IPR016181">
    <property type="entry name" value="Acyl_CoA_acyltransferase"/>
</dbReference>
<sequence length="246" mass="27825">MSSITVRDNPENDTVEIRFSDEPTDGPSEPYIRSYNNTRDNAFGPLDAFDCEYIFRQTSRAGPELHRLGSILWCHAYLQLCPKSCYVLENQYGTAVGYIIGTSDTSVMAHVMRTDLVDMLSDRFTQVKTDDPPEVVALKGSIVTGDCSMLLRKPDLLAQYPAHLHINLLPEYRKKGWGAKLMKVFLEKVKRLGARGVHLGMHAENTNAKRFYERLGFRQCEEELDGGLSGEMGRIRNAICMLKKLD</sequence>
<dbReference type="AlphaFoldDB" id="A0A6A6V0E9"/>
<name>A0A6A6V0E9_9PLEO</name>
<dbReference type="InterPro" id="IPR000182">
    <property type="entry name" value="GNAT_dom"/>
</dbReference>
<dbReference type="PROSITE" id="PS51186">
    <property type="entry name" value="GNAT"/>
    <property type="match status" value="1"/>
</dbReference>
<evidence type="ECO:0000259" key="2">
    <source>
        <dbReference type="PROSITE" id="PS51186"/>
    </source>
</evidence>
<keyword evidence="4" id="KW-1185">Reference proteome</keyword>
<dbReference type="GO" id="GO:0016747">
    <property type="term" value="F:acyltransferase activity, transferring groups other than amino-acyl groups"/>
    <property type="evidence" value="ECO:0007669"/>
    <property type="project" value="InterPro"/>
</dbReference>
<dbReference type="SUPFAM" id="SSF55729">
    <property type="entry name" value="Acyl-CoA N-acyltransferases (Nat)"/>
    <property type="match status" value="1"/>
</dbReference>
<dbReference type="Gene3D" id="3.40.630.30">
    <property type="match status" value="1"/>
</dbReference>
<dbReference type="OrthoDB" id="64477at2759"/>
<evidence type="ECO:0000256" key="1">
    <source>
        <dbReference type="SAM" id="MobiDB-lite"/>
    </source>
</evidence>
<organism evidence="3 4">
    <name type="scientific">Sporormia fimetaria CBS 119925</name>
    <dbReference type="NCBI Taxonomy" id="1340428"/>
    <lineage>
        <taxon>Eukaryota</taxon>
        <taxon>Fungi</taxon>
        <taxon>Dikarya</taxon>
        <taxon>Ascomycota</taxon>
        <taxon>Pezizomycotina</taxon>
        <taxon>Dothideomycetes</taxon>
        <taxon>Pleosporomycetidae</taxon>
        <taxon>Pleosporales</taxon>
        <taxon>Sporormiaceae</taxon>
        <taxon>Sporormia</taxon>
    </lineage>
</organism>